<gene>
    <name evidence="3" type="ORF">DEU51_10789</name>
</gene>
<proteinExistence type="predicted"/>
<evidence type="ECO:0000259" key="2">
    <source>
        <dbReference type="PROSITE" id="PS51898"/>
    </source>
</evidence>
<protein>
    <submittedName>
        <fullName evidence="3">Phage integrase family protein</fullName>
    </submittedName>
</protein>
<evidence type="ECO:0000256" key="1">
    <source>
        <dbReference type="ARBA" id="ARBA00023172"/>
    </source>
</evidence>
<evidence type="ECO:0000313" key="3">
    <source>
        <dbReference type="EMBL" id="RDL19949.1"/>
    </source>
</evidence>
<organism evidence="3 4">
    <name type="scientific">Pseudomonas jessenii</name>
    <dbReference type="NCBI Taxonomy" id="77298"/>
    <lineage>
        <taxon>Bacteria</taxon>
        <taxon>Pseudomonadati</taxon>
        <taxon>Pseudomonadota</taxon>
        <taxon>Gammaproteobacteria</taxon>
        <taxon>Pseudomonadales</taxon>
        <taxon>Pseudomonadaceae</taxon>
        <taxon>Pseudomonas</taxon>
    </lineage>
</organism>
<dbReference type="GO" id="GO:0006310">
    <property type="term" value="P:DNA recombination"/>
    <property type="evidence" value="ECO:0007669"/>
    <property type="project" value="UniProtKB-KW"/>
</dbReference>
<dbReference type="Gene3D" id="1.10.443.10">
    <property type="entry name" value="Intergrase catalytic core"/>
    <property type="match status" value="1"/>
</dbReference>
<dbReference type="InterPro" id="IPR011010">
    <property type="entry name" value="DNA_brk_join_enz"/>
</dbReference>
<dbReference type="Pfam" id="PF00589">
    <property type="entry name" value="Phage_integrase"/>
    <property type="match status" value="1"/>
</dbReference>
<feature type="domain" description="Tyr recombinase" evidence="2">
    <location>
        <begin position="1"/>
        <end position="150"/>
    </location>
</feature>
<sequence>MDLAYLTGQRVTDTRLMDERDVRDGQIWVLQGKTKAKRRIEITGELKVLIDRIMSRKSEHKVRSTRLIVTEEGTPMTVAMLRRRFDLARQAAGVEKSEFQIRDLRAKAGTDKAESSGDIMQARDQLGHTTAVMTEQYIRNRMGKKVTPTK</sequence>
<comment type="caution">
    <text evidence="3">The sequence shown here is derived from an EMBL/GenBank/DDBJ whole genome shotgun (WGS) entry which is preliminary data.</text>
</comment>
<dbReference type="EMBL" id="QRAV01000007">
    <property type="protein sequence ID" value="RDL19949.1"/>
    <property type="molecule type" value="Genomic_DNA"/>
</dbReference>
<dbReference type="PROSITE" id="PS51898">
    <property type="entry name" value="TYR_RECOMBINASE"/>
    <property type="match status" value="1"/>
</dbReference>
<accession>A0A370SJL7</accession>
<dbReference type="SUPFAM" id="SSF56349">
    <property type="entry name" value="DNA breaking-rejoining enzymes"/>
    <property type="match status" value="1"/>
</dbReference>
<dbReference type="InterPro" id="IPR013762">
    <property type="entry name" value="Integrase-like_cat_sf"/>
</dbReference>
<dbReference type="AlphaFoldDB" id="A0A370SJL7"/>
<dbReference type="GO" id="GO:0015074">
    <property type="term" value="P:DNA integration"/>
    <property type="evidence" value="ECO:0007669"/>
    <property type="project" value="InterPro"/>
</dbReference>
<dbReference type="Proteomes" id="UP000255365">
    <property type="component" value="Unassembled WGS sequence"/>
</dbReference>
<keyword evidence="1" id="KW-0233">DNA recombination</keyword>
<dbReference type="GO" id="GO:0003677">
    <property type="term" value="F:DNA binding"/>
    <property type="evidence" value="ECO:0007669"/>
    <property type="project" value="InterPro"/>
</dbReference>
<evidence type="ECO:0000313" key="4">
    <source>
        <dbReference type="Proteomes" id="UP000255365"/>
    </source>
</evidence>
<name>A0A370SJL7_PSEJE</name>
<reference evidence="3 4" key="1">
    <citation type="submission" date="2018-07" db="EMBL/GenBank/DDBJ databases">
        <title>Genome sequencing of rice bacterial endophytes.</title>
        <authorList>
            <person name="Venturi V."/>
        </authorList>
    </citation>
    <scope>NUCLEOTIDE SEQUENCE [LARGE SCALE GENOMIC DNA]</scope>
    <source>
        <strain evidence="3 4">E2333</strain>
    </source>
</reference>
<dbReference type="InterPro" id="IPR002104">
    <property type="entry name" value="Integrase_catalytic"/>
</dbReference>